<feature type="compositionally biased region" description="Low complexity" evidence="1">
    <location>
        <begin position="99"/>
        <end position="112"/>
    </location>
</feature>
<dbReference type="Proteomes" id="UP000050790">
    <property type="component" value="Unassembled WGS sequence"/>
</dbReference>
<feature type="signal peptide" evidence="2">
    <location>
        <begin position="1"/>
        <end position="23"/>
    </location>
</feature>
<accession>A0AA84ZZ03</accession>
<feature type="region of interest" description="Disordered" evidence="1">
    <location>
        <begin position="139"/>
        <end position="160"/>
    </location>
</feature>
<keyword evidence="2" id="KW-0732">Signal</keyword>
<name>A0AA84ZZ03_9TREM</name>
<proteinExistence type="predicted"/>
<evidence type="ECO:0000256" key="2">
    <source>
        <dbReference type="SAM" id="SignalP"/>
    </source>
</evidence>
<feature type="compositionally biased region" description="Basic and acidic residues" evidence="1">
    <location>
        <begin position="407"/>
        <end position="452"/>
    </location>
</feature>
<evidence type="ECO:0000256" key="1">
    <source>
        <dbReference type="SAM" id="MobiDB-lite"/>
    </source>
</evidence>
<feature type="compositionally biased region" description="Polar residues" evidence="1">
    <location>
        <begin position="113"/>
        <end position="124"/>
    </location>
</feature>
<feature type="compositionally biased region" description="Basic and acidic residues" evidence="1">
    <location>
        <begin position="461"/>
        <end position="483"/>
    </location>
</feature>
<evidence type="ECO:0000313" key="3">
    <source>
        <dbReference type="Proteomes" id="UP000050790"/>
    </source>
</evidence>
<reference evidence="4" key="1">
    <citation type="submission" date="2023-11" db="UniProtKB">
        <authorList>
            <consortium name="WormBaseParasite"/>
        </authorList>
    </citation>
    <scope>IDENTIFICATION</scope>
</reference>
<organism evidence="3 4">
    <name type="scientific">Schistosoma margrebowiei</name>
    <dbReference type="NCBI Taxonomy" id="48269"/>
    <lineage>
        <taxon>Eukaryota</taxon>
        <taxon>Metazoa</taxon>
        <taxon>Spiralia</taxon>
        <taxon>Lophotrochozoa</taxon>
        <taxon>Platyhelminthes</taxon>
        <taxon>Trematoda</taxon>
        <taxon>Digenea</taxon>
        <taxon>Strigeidida</taxon>
        <taxon>Schistosomatoidea</taxon>
        <taxon>Schistosomatidae</taxon>
        <taxon>Schistosoma</taxon>
    </lineage>
</organism>
<protein>
    <submittedName>
        <fullName evidence="4">GATA zinc finger domain-containing protein 14-like</fullName>
    </submittedName>
</protein>
<sequence>MELSYSFFNIFIILLVSVDYTKCMSNVIGGKILIPISFGAYASLDYPFIVFWGHHVYRPFKIPFYYDKYSDKYNYYYYPNYDSQSVVPTEYISSSLSSSSLSSSSLSSSPSSYESYGDNQNNEILESERQAEGLYYYDRNTNDKTSPTSQKDDQSYKNDNYQTSFYDNIKYTQPDYNTVKKNKSNSMYSQYNYKMPEVTNSHYRKRLHKESTYKYKPNVHKLKKFGYNDQYKASKTVYTNDNLRKYHNNNRKVSYQSSKSNDHHHIDDHYHFDDHYHIDNHHYIDDHHHIIDKNHIDNEHRMDNLHNIDDDYHIIDQHYVDSENHIDNEHHIDNHYYIDDHITRFLNKNNDKSLKMNLKYYNQLTDDMSKLDNDNKNNNKFNYRKYQNPKRVYKKPTINSQEMLNDIYEKRKLKNGDKKRREEYSNDRNNKLKPDNEKNYIDTKTNYDEGINRKAPKNKMGKSEKKREYIKKEVHKEVKHPSEDDVSVIKVVNEYA</sequence>
<dbReference type="WBParaSite" id="SMRG1_52890.1">
    <property type="protein sequence ID" value="SMRG1_52890.1"/>
    <property type="gene ID" value="SMRG1_52890"/>
</dbReference>
<feature type="region of interest" description="Disordered" evidence="1">
    <location>
        <begin position="397"/>
        <end position="483"/>
    </location>
</feature>
<feature type="region of interest" description="Disordered" evidence="1">
    <location>
        <begin position="99"/>
        <end position="124"/>
    </location>
</feature>
<feature type="chain" id="PRO_5041698392" evidence="2">
    <location>
        <begin position="24"/>
        <end position="496"/>
    </location>
</feature>
<dbReference type="AlphaFoldDB" id="A0AA84ZZ03"/>
<evidence type="ECO:0000313" key="4">
    <source>
        <dbReference type="WBParaSite" id="SMRG1_52890.1"/>
    </source>
</evidence>